<keyword evidence="8" id="KW-1185">Reference proteome</keyword>
<feature type="compositionally biased region" description="Low complexity" evidence="5">
    <location>
        <begin position="30"/>
        <end position="40"/>
    </location>
</feature>
<feature type="region of interest" description="Disordered" evidence="5">
    <location>
        <begin position="27"/>
        <end position="51"/>
    </location>
</feature>
<proteinExistence type="inferred from homology"/>
<evidence type="ECO:0000256" key="3">
    <source>
        <dbReference type="ARBA" id="ARBA00022448"/>
    </source>
</evidence>
<accession>A0A969TV43</accession>
<dbReference type="Pfam" id="PF01497">
    <property type="entry name" value="Peripla_BP_2"/>
    <property type="match status" value="1"/>
</dbReference>
<dbReference type="PANTHER" id="PTHR30532:SF28">
    <property type="entry name" value="PETROBACTIN-BINDING PROTEIN YCLQ"/>
    <property type="match status" value="1"/>
</dbReference>
<sequence>MKKRTTASLFAGALLLAACTGEGDANQTDNAEAAGNNGQNETEEVNDANAGDEAESITVTHDLGETEVPVNPESVVVFDFGVLDTMDVLGEEPVALPQGNVPSYLSDYESEAYENAGTLFEPDFEAIYAMEPDLILIGGRTAEAYDELSEIAPTVMMGVDQDNYIESFEEQVTLLGDIFAKEDEAASALTDVQQQLDELQQTDFNGSGLMVMTSEGSLSAYGPGSRFGLLHNEFEITPADEGIDDANHGQNVSFEYVLETNPDILFVLDRGAVVGGEEEDSADEVLNNDIINQTQAAENDSIVYLNTEYWYISAGGLTSVSGMIEEVRQAVE</sequence>
<dbReference type="AlphaFoldDB" id="A0A969TV43"/>
<dbReference type="InterPro" id="IPR033870">
    <property type="entry name" value="FatB"/>
</dbReference>
<protein>
    <submittedName>
        <fullName evidence="7">Siderophore ABC transporter substrate-binding protein</fullName>
    </submittedName>
</protein>
<dbReference type="PANTHER" id="PTHR30532">
    <property type="entry name" value="IRON III DICITRATE-BINDING PERIPLASMIC PROTEIN"/>
    <property type="match status" value="1"/>
</dbReference>
<reference evidence="7 8" key="1">
    <citation type="submission" date="2020-03" db="EMBL/GenBank/DDBJ databases">
        <title>Assessment of the enzymatic potential of alkaline-tolerant lipase obtained from Bacillus luteus H11 (technogenic soil) for the bioremediation of saline soils contaminated with petroleum substances.</title>
        <authorList>
            <person name="Kalwasinska A."/>
        </authorList>
    </citation>
    <scope>NUCLEOTIDE SEQUENCE [LARGE SCALE GENOMIC DNA]</scope>
    <source>
        <strain evidence="7 8">H11</strain>
    </source>
</reference>
<dbReference type="SUPFAM" id="SSF53807">
    <property type="entry name" value="Helical backbone' metal receptor"/>
    <property type="match status" value="1"/>
</dbReference>
<keyword evidence="3" id="KW-0813">Transport</keyword>
<dbReference type="RefSeq" id="WP_168007080.1">
    <property type="nucleotide sequence ID" value="NZ_JAATHJ010000015.1"/>
</dbReference>
<dbReference type="InterPro" id="IPR051313">
    <property type="entry name" value="Bact_iron-sidero_bind"/>
</dbReference>
<comment type="caution">
    <text evidence="7">The sequence shown here is derived from an EMBL/GenBank/DDBJ whole genome shotgun (WGS) entry which is preliminary data.</text>
</comment>
<dbReference type="EMBL" id="JAATHJ010000015">
    <property type="protein sequence ID" value="NJP38020.1"/>
    <property type="molecule type" value="Genomic_DNA"/>
</dbReference>
<organism evidence="7 8">
    <name type="scientific">Alkalicoccus luteus</name>
    <dbReference type="NCBI Taxonomy" id="1237094"/>
    <lineage>
        <taxon>Bacteria</taxon>
        <taxon>Bacillati</taxon>
        <taxon>Bacillota</taxon>
        <taxon>Bacilli</taxon>
        <taxon>Bacillales</taxon>
        <taxon>Bacillaceae</taxon>
        <taxon>Alkalicoccus</taxon>
    </lineage>
</organism>
<dbReference type="PROSITE" id="PS51257">
    <property type="entry name" value="PROKAR_LIPOPROTEIN"/>
    <property type="match status" value="1"/>
</dbReference>
<dbReference type="Gene3D" id="3.40.50.1980">
    <property type="entry name" value="Nitrogenase molybdenum iron protein domain"/>
    <property type="match status" value="2"/>
</dbReference>
<dbReference type="InterPro" id="IPR002491">
    <property type="entry name" value="ABC_transptr_periplasmic_BD"/>
</dbReference>
<comment type="subcellular location">
    <subcellularLocation>
        <location evidence="1">Cell membrane</location>
        <topology evidence="1">Lipid-anchor</topology>
    </subcellularLocation>
</comment>
<evidence type="ECO:0000256" key="1">
    <source>
        <dbReference type="ARBA" id="ARBA00004193"/>
    </source>
</evidence>
<feature type="compositionally biased region" description="Acidic residues" evidence="5">
    <location>
        <begin position="41"/>
        <end position="51"/>
    </location>
</feature>
<evidence type="ECO:0000259" key="6">
    <source>
        <dbReference type="PROSITE" id="PS50983"/>
    </source>
</evidence>
<dbReference type="GO" id="GO:1901678">
    <property type="term" value="P:iron coordination entity transport"/>
    <property type="evidence" value="ECO:0007669"/>
    <property type="project" value="UniProtKB-ARBA"/>
</dbReference>
<comment type="similarity">
    <text evidence="2">Belongs to the bacterial solute-binding protein 8 family.</text>
</comment>
<dbReference type="GO" id="GO:0005886">
    <property type="term" value="C:plasma membrane"/>
    <property type="evidence" value="ECO:0007669"/>
    <property type="project" value="UniProtKB-SubCell"/>
</dbReference>
<dbReference type="PROSITE" id="PS50983">
    <property type="entry name" value="FE_B12_PBP"/>
    <property type="match status" value="1"/>
</dbReference>
<dbReference type="CDD" id="cd01140">
    <property type="entry name" value="FatB"/>
    <property type="match status" value="1"/>
</dbReference>
<evidence type="ECO:0000256" key="2">
    <source>
        <dbReference type="ARBA" id="ARBA00008814"/>
    </source>
</evidence>
<name>A0A969TV43_9BACI</name>
<evidence type="ECO:0000313" key="8">
    <source>
        <dbReference type="Proteomes" id="UP000752012"/>
    </source>
</evidence>
<feature type="domain" description="Fe/B12 periplasmic-binding" evidence="6">
    <location>
        <begin position="74"/>
        <end position="332"/>
    </location>
</feature>
<evidence type="ECO:0000313" key="7">
    <source>
        <dbReference type="EMBL" id="NJP38020.1"/>
    </source>
</evidence>
<gene>
    <name evidence="7" type="ORF">HCN83_10550</name>
</gene>
<keyword evidence="4" id="KW-0732">Signal</keyword>
<dbReference type="Proteomes" id="UP000752012">
    <property type="component" value="Unassembled WGS sequence"/>
</dbReference>
<evidence type="ECO:0000256" key="4">
    <source>
        <dbReference type="ARBA" id="ARBA00022729"/>
    </source>
</evidence>
<dbReference type="GO" id="GO:0030288">
    <property type="term" value="C:outer membrane-bounded periplasmic space"/>
    <property type="evidence" value="ECO:0007669"/>
    <property type="project" value="TreeGrafter"/>
</dbReference>
<evidence type="ECO:0000256" key="5">
    <source>
        <dbReference type="SAM" id="MobiDB-lite"/>
    </source>
</evidence>